<dbReference type="InterPro" id="IPR006805">
    <property type="entry name" value="Anth_synth_I_N"/>
</dbReference>
<comment type="pathway">
    <text evidence="2">Cofactor biosynthesis; tetrahydrofolate biosynthesis; 4-aminobenzoate from chorismate: step 1/2.</text>
</comment>
<name>A0AAD3DE05_9STRA</name>
<evidence type="ECO:0000313" key="11">
    <source>
        <dbReference type="EMBL" id="GFH60914.1"/>
    </source>
</evidence>
<sequence>MARFTKAALLSAIFGATCVSAFTPMNLNIQGDRLQMRQSPTTSSSSLFMSTEAASSTDFNAVKVAKTGGRGAVTAAQDAADKNLSLGAPRERPDGGHFLTKGGVQITAQVDSLQFVNKNVNGEPSSEGTSVRAIEDLIDQLDYTRGVLLSSSYEFPGRYARWSLGFVNPPLEIAGKGQDCIIKALNARGTVLLPAIIKNMEELKADGVLENITISDDKIEVKVVPPAEVGTFSEEDRSRQPSLFSVVRSLVDLFGYEDGDGQLGLYGAFGYDLTFQFEPIDLKQDRDDEQRDILLYLPDEIVVVDQDKKDAWKISYEFSVDGKSTQGLARDDNEKVPFKAFDENDADAVAAFKDRDTPANEFSKSVDRSKEEFKVGNLFEAVLSQTFREKLGEDTPPSKLFRRLRDRNPSPYGFFINLGEDEYLVGASPEMFVRCEKTEDNDYRPGAIRVETCPISGTVARGEDALEDAKRVRSLIMNQKEESELTMCTDVDRNDKSRICEPGSVKVIGRRQIEMYSRLIHTVDHVEGYLREKFDALDAFLCHTWAVTVTGAPKTWAIQFVEDMERSPRCWYGGAVGLVGFDGTLNTGLTLRTVRVKNGVAEVRAGATLLYDSDPLDEEKETELKASAMMDAIVQKGDEVIDVSASKEEADDEDIGTGKKIVLIDHEDSFVHTLGNYLRQTGAEVQTLRSGPTALAAIEKMAMDGDKPDMVVLSPGPGNPSDFGLSKSIELLTKLGIPGFGVCLGLQGMVEHFGGELGVLSYPMHGKPSPITLTADGIKEESIFDGIPETFEVARYHSLHGIKDKIPDCLEITALTEDDIVMGIKHKTLPFAAVQFHPESILTSPSNGMKILKNALKYLKGSEE</sequence>
<dbReference type="PANTHER" id="PTHR11236:SF9">
    <property type="entry name" value="ANTHRANILATE SYNTHASE COMPONENT 1"/>
    <property type="match status" value="1"/>
</dbReference>
<dbReference type="InterPro" id="IPR015890">
    <property type="entry name" value="Chorismate_C"/>
</dbReference>
<dbReference type="SUPFAM" id="SSF56322">
    <property type="entry name" value="ADC synthase"/>
    <property type="match status" value="1"/>
</dbReference>
<dbReference type="PRINTS" id="PR00097">
    <property type="entry name" value="ANTSNTHASEII"/>
</dbReference>
<evidence type="ECO:0000256" key="6">
    <source>
        <dbReference type="ARBA" id="ARBA00031904"/>
    </source>
</evidence>
<dbReference type="InterPro" id="IPR017926">
    <property type="entry name" value="GATASE"/>
</dbReference>
<dbReference type="NCBIfam" id="TIGR00566">
    <property type="entry name" value="trpG_papA"/>
    <property type="match status" value="1"/>
</dbReference>
<dbReference type="GO" id="GO:0004049">
    <property type="term" value="F:anthranilate synthase activity"/>
    <property type="evidence" value="ECO:0007669"/>
    <property type="project" value="InterPro"/>
</dbReference>
<dbReference type="AlphaFoldDB" id="A0AAD3DE05"/>
<feature type="signal peptide" evidence="7">
    <location>
        <begin position="1"/>
        <end position="21"/>
    </location>
</feature>
<evidence type="ECO:0000256" key="3">
    <source>
        <dbReference type="ARBA" id="ARBA00022909"/>
    </source>
</evidence>
<feature type="domain" description="Glutamine amidotransferase" evidence="8">
    <location>
        <begin position="662"/>
        <end position="855"/>
    </location>
</feature>
<dbReference type="InterPro" id="IPR019999">
    <property type="entry name" value="Anth_synth_I-like"/>
</dbReference>
<evidence type="ECO:0000259" key="8">
    <source>
        <dbReference type="Pfam" id="PF00117"/>
    </source>
</evidence>
<keyword evidence="12" id="KW-1185">Reference proteome</keyword>
<evidence type="ECO:0000256" key="4">
    <source>
        <dbReference type="ARBA" id="ARBA00022962"/>
    </source>
</evidence>
<proteinExistence type="predicted"/>
<comment type="catalytic activity">
    <reaction evidence="1">
        <text>chorismate + L-glutamine = 4-amino-4-deoxychorismate + L-glutamate</text>
        <dbReference type="Rhea" id="RHEA:11672"/>
        <dbReference type="ChEBI" id="CHEBI:29748"/>
        <dbReference type="ChEBI" id="CHEBI:29985"/>
        <dbReference type="ChEBI" id="CHEBI:58359"/>
        <dbReference type="ChEBI" id="CHEBI:58406"/>
        <dbReference type="EC" id="2.6.1.85"/>
    </reaction>
</comment>
<keyword evidence="3" id="KW-0289">Folate biosynthesis</keyword>
<evidence type="ECO:0000259" key="10">
    <source>
        <dbReference type="Pfam" id="PF04715"/>
    </source>
</evidence>
<dbReference type="GO" id="GO:0000162">
    <property type="term" value="P:L-tryptophan biosynthetic process"/>
    <property type="evidence" value="ECO:0007669"/>
    <property type="project" value="InterPro"/>
</dbReference>
<dbReference type="SUPFAM" id="SSF52317">
    <property type="entry name" value="Class I glutamine amidotransferase-like"/>
    <property type="match status" value="1"/>
</dbReference>
<evidence type="ECO:0000256" key="1">
    <source>
        <dbReference type="ARBA" id="ARBA00001000"/>
    </source>
</evidence>
<dbReference type="EMBL" id="BLLK01000069">
    <property type="protein sequence ID" value="GFH60914.1"/>
    <property type="molecule type" value="Genomic_DNA"/>
</dbReference>
<organism evidence="11 12">
    <name type="scientific">Chaetoceros tenuissimus</name>
    <dbReference type="NCBI Taxonomy" id="426638"/>
    <lineage>
        <taxon>Eukaryota</taxon>
        <taxon>Sar</taxon>
        <taxon>Stramenopiles</taxon>
        <taxon>Ochrophyta</taxon>
        <taxon>Bacillariophyta</taxon>
        <taxon>Coscinodiscophyceae</taxon>
        <taxon>Chaetocerotophycidae</taxon>
        <taxon>Chaetocerotales</taxon>
        <taxon>Chaetocerotaceae</taxon>
        <taxon>Chaetoceros</taxon>
    </lineage>
</organism>
<dbReference type="InterPro" id="IPR006221">
    <property type="entry name" value="TrpG/PapA_dom"/>
</dbReference>
<dbReference type="CDD" id="cd01743">
    <property type="entry name" value="GATase1_Anthranilate_Synthase"/>
    <property type="match status" value="1"/>
</dbReference>
<dbReference type="NCBIfam" id="TIGR01815">
    <property type="entry name" value="TrpE-clade3"/>
    <property type="match status" value="1"/>
</dbReference>
<evidence type="ECO:0000256" key="7">
    <source>
        <dbReference type="SAM" id="SignalP"/>
    </source>
</evidence>
<dbReference type="GO" id="GO:0046820">
    <property type="term" value="F:4-amino-4-deoxychorismate synthase activity"/>
    <property type="evidence" value="ECO:0007669"/>
    <property type="project" value="UniProtKB-EC"/>
</dbReference>
<gene>
    <name evidence="11" type="ORF">CTEN210_17390</name>
</gene>
<evidence type="ECO:0000256" key="5">
    <source>
        <dbReference type="ARBA" id="ARBA00031329"/>
    </source>
</evidence>
<dbReference type="PANTHER" id="PTHR11236">
    <property type="entry name" value="AMINOBENZOATE/ANTHRANILATE SYNTHASE"/>
    <property type="match status" value="1"/>
</dbReference>
<dbReference type="Gene3D" id="3.40.50.880">
    <property type="match status" value="1"/>
</dbReference>
<dbReference type="GO" id="GO:0046656">
    <property type="term" value="P:folic acid biosynthetic process"/>
    <property type="evidence" value="ECO:0007669"/>
    <property type="project" value="UniProtKB-KW"/>
</dbReference>
<evidence type="ECO:0000259" key="9">
    <source>
        <dbReference type="Pfam" id="PF00425"/>
    </source>
</evidence>
<comment type="caution">
    <text evidence="11">The sequence shown here is derived from an EMBL/GenBank/DDBJ whole genome shotgun (WGS) entry which is preliminary data.</text>
</comment>
<dbReference type="InterPro" id="IPR029062">
    <property type="entry name" value="Class_I_gatase-like"/>
</dbReference>
<feature type="domain" description="Chorismate-utilising enzyme C-terminal" evidence="9">
    <location>
        <begin position="360"/>
        <end position="625"/>
    </location>
</feature>
<dbReference type="NCBIfam" id="NF010081">
    <property type="entry name" value="PRK13566.1"/>
    <property type="match status" value="1"/>
</dbReference>
<dbReference type="PRINTS" id="PR00096">
    <property type="entry name" value="GATASE"/>
</dbReference>
<dbReference type="InterPro" id="IPR010112">
    <property type="entry name" value="TrpE-G_bact"/>
</dbReference>
<dbReference type="Pfam" id="PF04715">
    <property type="entry name" value="Anth_synt_I_N"/>
    <property type="match status" value="1"/>
</dbReference>
<keyword evidence="4" id="KW-0315">Glutamine amidotransferase</keyword>
<evidence type="ECO:0000313" key="12">
    <source>
        <dbReference type="Proteomes" id="UP001054902"/>
    </source>
</evidence>
<feature type="chain" id="PRO_5042053761" description="p-aminobenzoic acid synthase" evidence="7">
    <location>
        <begin position="22"/>
        <end position="864"/>
    </location>
</feature>
<dbReference type="InterPro" id="IPR005801">
    <property type="entry name" value="ADC_synthase"/>
</dbReference>
<dbReference type="Proteomes" id="UP001054902">
    <property type="component" value="Unassembled WGS sequence"/>
</dbReference>
<protein>
    <recommendedName>
        <fullName evidence="6">p-aminobenzoic acid synthase</fullName>
    </recommendedName>
    <alternativeName>
        <fullName evidence="5">Para-aminobenzoate synthase</fullName>
    </alternativeName>
</protein>
<evidence type="ECO:0000256" key="2">
    <source>
        <dbReference type="ARBA" id="ARBA00005009"/>
    </source>
</evidence>
<accession>A0AAD3DE05</accession>
<dbReference type="Pfam" id="PF00425">
    <property type="entry name" value="Chorismate_bind"/>
    <property type="match status" value="1"/>
</dbReference>
<reference evidence="11 12" key="1">
    <citation type="journal article" date="2021" name="Sci. Rep.">
        <title>The genome of the diatom Chaetoceros tenuissimus carries an ancient integrated fragment of an extant virus.</title>
        <authorList>
            <person name="Hongo Y."/>
            <person name="Kimura K."/>
            <person name="Takaki Y."/>
            <person name="Yoshida Y."/>
            <person name="Baba S."/>
            <person name="Kobayashi G."/>
            <person name="Nagasaki K."/>
            <person name="Hano T."/>
            <person name="Tomaru Y."/>
        </authorList>
    </citation>
    <scope>NUCLEOTIDE SEQUENCE [LARGE SCALE GENOMIC DNA]</scope>
    <source>
        <strain evidence="11 12">NIES-3715</strain>
    </source>
</reference>
<keyword evidence="7" id="KW-0732">Signal</keyword>
<dbReference type="PROSITE" id="PS51273">
    <property type="entry name" value="GATASE_TYPE_1"/>
    <property type="match status" value="1"/>
</dbReference>
<dbReference type="Pfam" id="PF00117">
    <property type="entry name" value="GATase"/>
    <property type="match status" value="1"/>
</dbReference>
<feature type="domain" description="Anthranilate synthase component I N-terminal" evidence="10">
    <location>
        <begin position="141"/>
        <end position="309"/>
    </location>
</feature>
<dbReference type="Gene3D" id="3.60.120.10">
    <property type="entry name" value="Anthranilate synthase"/>
    <property type="match status" value="1"/>
</dbReference>